<protein>
    <submittedName>
        <fullName evidence="8">Cytochrome c</fullName>
    </submittedName>
</protein>
<dbReference type="PROSITE" id="PS51007">
    <property type="entry name" value="CYTC"/>
    <property type="match status" value="1"/>
</dbReference>
<feature type="signal peptide" evidence="6">
    <location>
        <begin position="1"/>
        <end position="30"/>
    </location>
</feature>
<dbReference type="GO" id="GO:0009055">
    <property type="term" value="F:electron transfer activity"/>
    <property type="evidence" value="ECO:0007669"/>
    <property type="project" value="InterPro"/>
</dbReference>
<dbReference type="InterPro" id="IPR036909">
    <property type="entry name" value="Cyt_c-like_dom_sf"/>
</dbReference>
<evidence type="ECO:0000256" key="6">
    <source>
        <dbReference type="SAM" id="SignalP"/>
    </source>
</evidence>
<dbReference type="GO" id="GO:0046872">
    <property type="term" value="F:metal ion binding"/>
    <property type="evidence" value="ECO:0007669"/>
    <property type="project" value="UniProtKB-KW"/>
</dbReference>
<name>A0A561PR98_9BACT</name>
<dbReference type="SUPFAM" id="SSF46626">
    <property type="entry name" value="Cytochrome c"/>
    <property type="match status" value="1"/>
</dbReference>
<gene>
    <name evidence="8" type="ORF">FHW36_104322</name>
</gene>
<dbReference type="EMBL" id="VIWO01000004">
    <property type="protein sequence ID" value="TWF40639.1"/>
    <property type="molecule type" value="Genomic_DNA"/>
</dbReference>
<evidence type="ECO:0000313" key="9">
    <source>
        <dbReference type="Proteomes" id="UP000320811"/>
    </source>
</evidence>
<dbReference type="PROSITE" id="PS51257">
    <property type="entry name" value="PROKAR_LIPOPROTEIN"/>
    <property type="match status" value="1"/>
</dbReference>
<evidence type="ECO:0000256" key="1">
    <source>
        <dbReference type="ARBA" id="ARBA00022617"/>
    </source>
</evidence>
<keyword evidence="9" id="KW-1185">Reference proteome</keyword>
<proteinExistence type="predicted"/>
<keyword evidence="6" id="KW-0732">Signal</keyword>
<dbReference type="RefSeq" id="WP_145670623.1">
    <property type="nucleotide sequence ID" value="NZ_VIWO01000004.1"/>
</dbReference>
<dbReference type="Gene3D" id="1.10.760.10">
    <property type="entry name" value="Cytochrome c-like domain"/>
    <property type="match status" value="1"/>
</dbReference>
<dbReference type="AlphaFoldDB" id="A0A561PR98"/>
<feature type="compositionally biased region" description="Low complexity" evidence="5">
    <location>
        <begin position="27"/>
        <end position="37"/>
    </location>
</feature>
<keyword evidence="2 4" id="KW-0479">Metal-binding</keyword>
<feature type="domain" description="Cytochrome c" evidence="7">
    <location>
        <begin position="72"/>
        <end position="162"/>
    </location>
</feature>
<evidence type="ECO:0000256" key="4">
    <source>
        <dbReference type="PROSITE-ProRule" id="PRU00433"/>
    </source>
</evidence>
<reference evidence="8 9" key="1">
    <citation type="submission" date="2019-06" db="EMBL/GenBank/DDBJ databases">
        <title>Sorghum-associated microbial communities from plants grown in Nebraska, USA.</title>
        <authorList>
            <person name="Schachtman D."/>
        </authorList>
    </citation>
    <scope>NUCLEOTIDE SEQUENCE [LARGE SCALE GENOMIC DNA]</scope>
    <source>
        <strain evidence="8 9">1209</strain>
    </source>
</reference>
<dbReference type="Proteomes" id="UP000320811">
    <property type="component" value="Unassembled WGS sequence"/>
</dbReference>
<sequence>MNKQIITTLSIAAALLIAACGGSSHESASATTTTASSEQPKSAATDPGSYDPKRGEGKYDASNVTVGTLDASMAAKGKSIAETKCFSCHKTSEEKLVGPGWKGVTSRHPAYWIMNFITNPDPMINKDPEVQAQLEICLVRMPNQNLAEQEARDIVEFMRQNDGAK</sequence>
<keyword evidence="1 4" id="KW-0349">Heme</keyword>
<evidence type="ECO:0000259" key="7">
    <source>
        <dbReference type="PROSITE" id="PS51007"/>
    </source>
</evidence>
<feature type="region of interest" description="Disordered" evidence="5">
    <location>
        <begin position="27"/>
        <end position="61"/>
    </location>
</feature>
<evidence type="ECO:0000256" key="5">
    <source>
        <dbReference type="SAM" id="MobiDB-lite"/>
    </source>
</evidence>
<evidence type="ECO:0000256" key="3">
    <source>
        <dbReference type="ARBA" id="ARBA00023004"/>
    </source>
</evidence>
<dbReference type="GO" id="GO:0020037">
    <property type="term" value="F:heme binding"/>
    <property type="evidence" value="ECO:0007669"/>
    <property type="project" value="InterPro"/>
</dbReference>
<evidence type="ECO:0000256" key="2">
    <source>
        <dbReference type="ARBA" id="ARBA00022723"/>
    </source>
</evidence>
<keyword evidence="3 4" id="KW-0408">Iron</keyword>
<organism evidence="8 9">
    <name type="scientific">Chitinophaga polysaccharea</name>
    <dbReference type="NCBI Taxonomy" id="1293035"/>
    <lineage>
        <taxon>Bacteria</taxon>
        <taxon>Pseudomonadati</taxon>
        <taxon>Bacteroidota</taxon>
        <taxon>Chitinophagia</taxon>
        <taxon>Chitinophagales</taxon>
        <taxon>Chitinophagaceae</taxon>
        <taxon>Chitinophaga</taxon>
    </lineage>
</organism>
<evidence type="ECO:0000313" key="8">
    <source>
        <dbReference type="EMBL" id="TWF40639.1"/>
    </source>
</evidence>
<dbReference type="OrthoDB" id="2827525at2"/>
<comment type="caution">
    <text evidence="8">The sequence shown here is derived from an EMBL/GenBank/DDBJ whole genome shotgun (WGS) entry which is preliminary data.</text>
</comment>
<dbReference type="Pfam" id="PF00034">
    <property type="entry name" value="Cytochrom_C"/>
    <property type="match status" value="1"/>
</dbReference>
<dbReference type="InterPro" id="IPR009056">
    <property type="entry name" value="Cyt_c-like_dom"/>
</dbReference>
<accession>A0A561PR98</accession>
<feature type="chain" id="PRO_5021997149" evidence="6">
    <location>
        <begin position="31"/>
        <end position="165"/>
    </location>
</feature>